<organism evidence="2 3">
    <name type="scientific">Phocaeicola vulgatus</name>
    <name type="common">Bacteroides vulgatus</name>
    <dbReference type="NCBI Taxonomy" id="821"/>
    <lineage>
        <taxon>Bacteria</taxon>
        <taxon>Pseudomonadati</taxon>
        <taxon>Bacteroidota</taxon>
        <taxon>Bacteroidia</taxon>
        <taxon>Bacteroidales</taxon>
        <taxon>Bacteroidaceae</taxon>
        <taxon>Phocaeicola</taxon>
    </lineage>
</organism>
<dbReference type="RefSeq" id="WP_117893541.1">
    <property type="nucleotide sequence ID" value="NZ_QRUD01000056.1"/>
</dbReference>
<accession>A0A395UN58</accession>
<proteinExistence type="predicted"/>
<keyword evidence="1" id="KW-0732">Signal</keyword>
<comment type="caution">
    <text evidence="2">The sequence shown here is derived from an EMBL/GenBank/DDBJ whole genome shotgun (WGS) entry which is preliminary data.</text>
</comment>
<evidence type="ECO:0000313" key="2">
    <source>
        <dbReference type="EMBL" id="RGR35408.1"/>
    </source>
</evidence>
<sequence>MKTKRLIGKLMLFLLSFTFISCKTYKNSEANSIGIIGSADGPTAIYIKVNANFLIQKSLDIIQNLCLLAKDSTYINYSTNNTEIIKVIDNLSSCDLNSNYTLFKVEDLRPFISAFLGDSITNDNITERIYKSIPMRINSYSGSLKLAATSLLSCDDVFHYDKLKAPCLFIYSFDKFCCMVLFMPQNESIVQSYANFIINPMLINLQTEAQIKDFFSKVLDVQGLDIEIVK</sequence>
<dbReference type="EMBL" id="QRUD01000056">
    <property type="protein sequence ID" value="RGR35408.1"/>
    <property type="molecule type" value="Genomic_DNA"/>
</dbReference>
<evidence type="ECO:0000256" key="1">
    <source>
        <dbReference type="SAM" id="SignalP"/>
    </source>
</evidence>
<evidence type="ECO:0000313" key="3">
    <source>
        <dbReference type="Proteomes" id="UP000266497"/>
    </source>
</evidence>
<dbReference type="PROSITE" id="PS51257">
    <property type="entry name" value="PROKAR_LIPOPROTEIN"/>
    <property type="match status" value="1"/>
</dbReference>
<protein>
    <recommendedName>
        <fullName evidence="4">Lipoprotein</fullName>
    </recommendedName>
</protein>
<reference evidence="2 3" key="1">
    <citation type="submission" date="2018-08" db="EMBL/GenBank/DDBJ databases">
        <title>A genome reference for cultivated species of the human gut microbiota.</title>
        <authorList>
            <person name="Zou Y."/>
            <person name="Xue W."/>
            <person name="Luo G."/>
        </authorList>
    </citation>
    <scope>NUCLEOTIDE SEQUENCE [LARGE SCALE GENOMIC DNA]</scope>
    <source>
        <strain evidence="2 3">AF25-30LB</strain>
    </source>
</reference>
<dbReference type="Proteomes" id="UP000266497">
    <property type="component" value="Unassembled WGS sequence"/>
</dbReference>
<feature type="chain" id="PRO_5017408043" description="Lipoprotein" evidence="1">
    <location>
        <begin position="22"/>
        <end position="230"/>
    </location>
</feature>
<name>A0A395UN58_PHOVU</name>
<feature type="signal peptide" evidence="1">
    <location>
        <begin position="1"/>
        <end position="21"/>
    </location>
</feature>
<gene>
    <name evidence="2" type="ORF">DWY53_17215</name>
</gene>
<dbReference type="AlphaFoldDB" id="A0A395UN58"/>
<evidence type="ECO:0008006" key="4">
    <source>
        <dbReference type="Google" id="ProtNLM"/>
    </source>
</evidence>